<dbReference type="InterPro" id="IPR001866">
    <property type="entry name" value="PPV_E2_N"/>
</dbReference>
<comment type="similarity">
    <text evidence="2">Belongs to the papillomaviridae E8^E2C protein family.</text>
</comment>
<evidence type="ECO:0000256" key="7">
    <source>
        <dbReference type="ARBA" id="ARBA00022705"/>
    </source>
</evidence>
<comment type="subunit">
    <text evidence="12">Binds DNA as homodimer. Interacts with protein E1; this interaction greatly increases E1 DNA-binding activity. Interacts with protein L1; this interaction enhances E2-dependent replication and transcription activation. Interacts with protein L2; this interaction inhibits E2 transcriptional activity but not DNA replication function E2. Interacts with protein E7; this interaction inhibits E7 oncogenic activity. Interacts with host TAF1; this interaction modulates E2-dependent transcriptional regulation. Interacts with host BRD4; this interaction mediates E2 transcriptional activation function. Additionally, the interaction with host BRD4 on mitotic chromosomes mediates tethering of the viral genome. Interacts with host TOPBP1; this interaction is required for optimal viral DNA replication.</text>
</comment>
<dbReference type="InterPro" id="IPR012677">
    <property type="entry name" value="Nucleotide-bd_a/b_plait_sf"/>
</dbReference>
<dbReference type="GO" id="GO:0039693">
    <property type="term" value="P:viral DNA genome replication"/>
    <property type="evidence" value="ECO:0007669"/>
    <property type="project" value="UniProtKB-UniRule"/>
</dbReference>
<comment type="caution">
    <text evidence="12">Lacks conserved residue(s) required for the propagation of feature annotation.</text>
</comment>
<dbReference type="Pfam" id="PF00508">
    <property type="entry name" value="PPV_E2_N"/>
    <property type="match status" value="1"/>
</dbReference>
<proteinExistence type="inferred from homology"/>
<dbReference type="SUPFAM" id="SSF51332">
    <property type="entry name" value="E2 regulatory, transactivation domain"/>
    <property type="match status" value="1"/>
</dbReference>
<keyword evidence="9 12" id="KW-0238">DNA-binding</keyword>
<keyword evidence="6 12" id="KW-1048">Host nucleus</keyword>
<dbReference type="OrthoDB" id="15886at10239"/>
<evidence type="ECO:0000256" key="2">
    <source>
        <dbReference type="ARBA" id="ARBA00007794"/>
    </source>
</evidence>
<evidence type="ECO:0000256" key="6">
    <source>
        <dbReference type="ARBA" id="ARBA00022562"/>
    </source>
</evidence>
<feature type="domain" description="Papillomavirus E2 N-terminal" evidence="14">
    <location>
        <begin position="1"/>
        <end position="198"/>
    </location>
</feature>
<keyword evidence="7 12" id="KW-0235">DNA replication</keyword>
<keyword evidence="11 12" id="KW-0804">Transcription</keyword>
<reference evidence="16 17" key="1">
    <citation type="journal article" date="2014" name="Genome Announc.">
        <title>Complete genome sequences of three novel human papillomavirus types, 175, 178, and 180.</title>
        <authorList>
            <person name="Johansson H."/>
            <person name="Forslund O."/>
        </authorList>
    </citation>
    <scope>NUCLEOTIDE SEQUENCE [LARGE SCALE GENOMIC DNA]</scope>
</reference>
<dbReference type="EMBL" id="KJ130020">
    <property type="protein sequence ID" value="AHN16188.1"/>
    <property type="molecule type" value="Genomic_DNA"/>
</dbReference>
<feature type="region of interest" description="Disordered" evidence="13">
    <location>
        <begin position="197"/>
        <end position="300"/>
    </location>
</feature>
<evidence type="ECO:0000256" key="9">
    <source>
        <dbReference type="ARBA" id="ARBA00023125"/>
    </source>
</evidence>
<dbReference type="KEGG" id="vg:18983182"/>
<evidence type="ECO:0000256" key="4">
    <source>
        <dbReference type="ARBA" id="ARBA00022518"/>
    </source>
</evidence>
<organism evidence="16 17">
    <name type="scientific">Human papillomavirus 178</name>
    <dbReference type="NCBI Taxonomy" id="1478160"/>
    <lineage>
        <taxon>Viruses</taxon>
        <taxon>Monodnaviria</taxon>
        <taxon>Shotokuvirae</taxon>
        <taxon>Cossaviricota</taxon>
        <taxon>Papovaviricetes</taxon>
        <taxon>Zurhausenvirales</taxon>
        <taxon>Papillomaviridae</taxon>
        <taxon>Firstpapillomavirinae</taxon>
        <taxon>Gammapapillomavirus</taxon>
        <taxon>Gammapapillomavirus 24</taxon>
    </lineage>
</organism>
<dbReference type="RefSeq" id="YP_009022060.1">
    <property type="nucleotide sequence ID" value="NC_023891.1"/>
</dbReference>
<keyword evidence="8 12" id="KW-0805">Transcription regulation</keyword>
<dbReference type="GO" id="GO:0003677">
    <property type="term" value="F:DNA binding"/>
    <property type="evidence" value="ECO:0007669"/>
    <property type="project" value="UniProtKB-UniRule"/>
</dbReference>
<feature type="compositionally biased region" description="Low complexity" evidence="13">
    <location>
        <begin position="197"/>
        <end position="209"/>
    </location>
</feature>
<accession>X2GB89</accession>
<evidence type="ECO:0000256" key="12">
    <source>
        <dbReference type="HAMAP-Rule" id="MF_04001"/>
    </source>
</evidence>
<feature type="compositionally biased region" description="Polar residues" evidence="13">
    <location>
        <begin position="212"/>
        <end position="229"/>
    </location>
</feature>
<evidence type="ECO:0000256" key="10">
    <source>
        <dbReference type="ARBA" id="ARBA00023159"/>
    </source>
</evidence>
<evidence type="ECO:0000256" key="11">
    <source>
        <dbReference type="ARBA" id="ARBA00023163"/>
    </source>
</evidence>
<dbReference type="Pfam" id="PF00511">
    <property type="entry name" value="PPV_E2_C"/>
    <property type="match status" value="1"/>
</dbReference>
<dbReference type="InterPro" id="IPR035975">
    <property type="entry name" value="E2/EBNA1_C_sf"/>
</dbReference>
<evidence type="ECO:0000256" key="13">
    <source>
        <dbReference type="SAM" id="MobiDB-lite"/>
    </source>
</evidence>
<keyword evidence="3 12" id="KW-0678">Repressor</keyword>
<keyword evidence="17" id="KW-1185">Reference proteome</keyword>
<protein>
    <recommendedName>
        <fullName evidence="12">Regulatory protein E2</fullName>
    </recommendedName>
</protein>
<dbReference type="GeneID" id="18983182"/>
<dbReference type="Proteomes" id="UP000105550">
    <property type="component" value="Segment"/>
</dbReference>
<sequence>MDWLTDRFNAIQDNILNLIEQGAEDLDSQINYWNLVRQENVYLYYGRKEGLTHFGLQPLPVAAVSEYKAKEAINMVLLLQSLKKSAYANEVWTLQDASAELINTQPKDCFKKQPYTVEVWFNNDRQNSNQYINWNFIYYQDANDVWHKVQGLVDYNGLYYVETGGDQVYFALFDADDQRFGGTGIWSVHFKNKTLSAPSSSASSFSPHSGKNYATVSSPTENTVSQSESPGRLQKSEVGSSTSPRAKTSTVRRRRERESTPEGQPSTSTKRRRGRIGGGGGGGAERAVPSPDQVGSRHRSVSTTHLSRLARLQKEAWDPPVLILTGPANVLKCWRYRKKNQNEFSFLDISTIFTWVGSNKETDNKGRMLIAFHNDTEREQFVKHVHFPKHTSYAFGKLDKL</sequence>
<keyword evidence="5 12" id="KW-0597">Phosphoprotein</keyword>
<dbReference type="GO" id="GO:0006260">
    <property type="term" value="P:DNA replication"/>
    <property type="evidence" value="ECO:0007669"/>
    <property type="project" value="UniProtKB-KW"/>
</dbReference>
<name>X2GB89_9PAPI</name>
<dbReference type="InterPro" id="IPR036050">
    <property type="entry name" value="Regulatory_protein_E2_N"/>
</dbReference>
<dbReference type="GO" id="GO:0000166">
    <property type="term" value="F:nucleotide binding"/>
    <property type="evidence" value="ECO:0007669"/>
    <property type="project" value="UniProtKB-UniRule"/>
</dbReference>
<feature type="compositionally biased region" description="Polar residues" evidence="13">
    <location>
        <begin position="237"/>
        <end position="249"/>
    </location>
</feature>
<comment type="similarity">
    <text evidence="12">Belongs to the papillomaviridae E2 protein family.</text>
</comment>
<dbReference type="GO" id="GO:0042025">
    <property type="term" value="C:host cell nucleus"/>
    <property type="evidence" value="ECO:0007669"/>
    <property type="project" value="UniProtKB-SubCell"/>
</dbReference>
<evidence type="ECO:0000313" key="17">
    <source>
        <dbReference type="Proteomes" id="UP000105550"/>
    </source>
</evidence>
<dbReference type="Gene3D" id="1.10.287.30">
    <property type="entry name" value="E2 (early) protein, N terminal domain, subdomain 1"/>
    <property type="match status" value="1"/>
</dbReference>
<evidence type="ECO:0000313" key="16">
    <source>
        <dbReference type="EMBL" id="AHN16188.1"/>
    </source>
</evidence>
<evidence type="ECO:0000256" key="3">
    <source>
        <dbReference type="ARBA" id="ARBA00022491"/>
    </source>
</evidence>
<dbReference type="SUPFAM" id="SSF54957">
    <property type="entry name" value="Viral DNA-binding domain"/>
    <property type="match status" value="1"/>
</dbReference>
<dbReference type="InterPro" id="IPR042503">
    <property type="entry name" value="Regulatory_protein_E2_N_1"/>
</dbReference>
<comment type="subcellular location">
    <subcellularLocation>
        <location evidence="1 12">Host nucleus</location>
    </subcellularLocation>
</comment>
<keyword evidence="4 12" id="KW-0244">Early protein</keyword>
<evidence type="ECO:0000256" key="5">
    <source>
        <dbReference type="ARBA" id="ARBA00022553"/>
    </source>
</evidence>
<feature type="region of interest" description="DNA-binding domain" evidence="12">
    <location>
        <begin position="318"/>
        <end position="401"/>
    </location>
</feature>
<evidence type="ECO:0000259" key="15">
    <source>
        <dbReference type="Pfam" id="PF00511"/>
    </source>
</evidence>
<dbReference type="GO" id="GO:0006275">
    <property type="term" value="P:regulation of DNA replication"/>
    <property type="evidence" value="ECO:0007669"/>
    <property type="project" value="UniProtKB-UniRule"/>
</dbReference>
<feature type="domain" description="Papillomavirus E2 C-terminal" evidence="15">
    <location>
        <begin position="320"/>
        <end position="395"/>
    </location>
</feature>
<dbReference type="Gene3D" id="2.170.200.10">
    <property type="entry name" value="Papillomavirus E2 early protein domain"/>
    <property type="match status" value="1"/>
</dbReference>
<comment type="PTM">
    <text evidence="12">Phosphorylated.</text>
</comment>
<dbReference type="InterPro" id="IPR000427">
    <property type="entry name" value="Papillomavirus_E2_C"/>
</dbReference>
<evidence type="ECO:0000259" key="14">
    <source>
        <dbReference type="Pfam" id="PF00508"/>
    </source>
</evidence>
<gene>
    <name evidence="12 16" type="primary">E2</name>
</gene>
<dbReference type="InterPro" id="IPR033668">
    <property type="entry name" value="Reg_prot_E2"/>
</dbReference>
<dbReference type="InterPro" id="IPR042504">
    <property type="entry name" value="Regulatory_protein_E2_N_2"/>
</dbReference>
<dbReference type="GO" id="GO:0006351">
    <property type="term" value="P:DNA-templated transcription"/>
    <property type="evidence" value="ECO:0007669"/>
    <property type="project" value="UniProtKB-UniRule"/>
</dbReference>
<dbReference type="Gene3D" id="3.30.70.330">
    <property type="match status" value="1"/>
</dbReference>
<comment type="function">
    <text evidence="12">Plays a role in the initiation of viral DNA replication. A dimer of E2 interacts with a dimer of E1 in order to improve specificity of E1 DNA binding activity. Once the complex recognizes and binds DNA at specific sites, the E2 dimer is removed from DNA. E2 also regulates viral transcription through binding to the E2RE response element (5'-ACCNNNNNNGGT-3') present in multiple copies in the regulatory regions of the viral genome. Activates or represses transcription depending on E2RE's position with regards to proximal promoter elements including the TATA-box. Repression occurs by sterically hindering the assembly of the transcription initiation complex.</text>
</comment>
<evidence type="ECO:0000256" key="8">
    <source>
        <dbReference type="ARBA" id="ARBA00023015"/>
    </source>
</evidence>
<dbReference type="GO" id="GO:0003700">
    <property type="term" value="F:DNA-binding transcription factor activity"/>
    <property type="evidence" value="ECO:0007669"/>
    <property type="project" value="UniProtKB-UniRule"/>
</dbReference>
<dbReference type="HAMAP" id="MF_04001">
    <property type="entry name" value="PPV_E2"/>
    <property type="match status" value="1"/>
</dbReference>
<keyword evidence="10 12" id="KW-0010">Activator</keyword>
<evidence type="ECO:0000256" key="1">
    <source>
        <dbReference type="ARBA" id="ARBA00004147"/>
    </source>
</evidence>